<evidence type="ECO:0000313" key="1">
    <source>
        <dbReference type="EMBL" id="GMF13283.1"/>
    </source>
</evidence>
<sequence length="431" mass="48319">MVALRVQPPRQAVELTEQDRRQFQEMATQLLSRTLRDMDDHDVDPRPHDKQDPRLWKRIHRKDHFTTYTRCDDAPEAAYVAADGSRSTTSRPSKDVVLGMGFVECPLSELMYGVFIGSSQAMALKSAVVDKNIGNGAVLLQLLGPTEADPFRILALKWIEVRPPRGVSGKLVAPREVMFLGGSGTLRRDSGECIGYEVHHSIDHPAFPPVDGLRRTRIVIGSIYRERANGTVDLFIKSYSMEADMGSILGPLAMAHAAKCIEQIWTVPDFAYAKKLRWCIDHRVRSNNAKAFQAKMHKRCATCNKSVAKLWKSRAAHKVCGLCKAPLCSSCRVTKDLYEIDPYLQARKFLVRICPPCREFVRLLDAKEIQRQEMLRPQRPEVINPLTPSTLDVLAPNFSLDNSLCTASVESLCLLDSSRASSDSVMTDLLL</sequence>
<protein>
    <submittedName>
        <fullName evidence="1">Unnamed protein product</fullName>
    </submittedName>
</protein>
<organism evidence="1 2">
    <name type="scientific">Phytophthora lilii</name>
    <dbReference type="NCBI Taxonomy" id="2077276"/>
    <lineage>
        <taxon>Eukaryota</taxon>
        <taxon>Sar</taxon>
        <taxon>Stramenopiles</taxon>
        <taxon>Oomycota</taxon>
        <taxon>Peronosporomycetes</taxon>
        <taxon>Peronosporales</taxon>
        <taxon>Peronosporaceae</taxon>
        <taxon>Phytophthora</taxon>
    </lineage>
</organism>
<dbReference type="OrthoDB" id="149515at2759"/>
<evidence type="ECO:0000313" key="2">
    <source>
        <dbReference type="Proteomes" id="UP001165083"/>
    </source>
</evidence>
<dbReference type="SUPFAM" id="SSF57903">
    <property type="entry name" value="FYVE/PHD zinc finger"/>
    <property type="match status" value="1"/>
</dbReference>
<comment type="caution">
    <text evidence="1">The sequence shown here is derived from an EMBL/GenBank/DDBJ whole genome shotgun (WGS) entry which is preliminary data.</text>
</comment>
<dbReference type="InterPro" id="IPR011011">
    <property type="entry name" value="Znf_FYVE_PHD"/>
</dbReference>
<accession>A0A9W6TFQ0</accession>
<keyword evidence="2" id="KW-1185">Reference proteome</keyword>
<dbReference type="EMBL" id="BSXW01000151">
    <property type="protein sequence ID" value="GMF13283.1"/>
    <property type="molecule type" value="Genomic_DNA"/>
</dbReference>
<proteinExistence type="predicted"/>
<dbReference type="PANTHER" id="PTHR13510:SF44">
    <property type="entry name" value="RABENOSYN-5"/>
    <property type="match status" value="1"/>
</dbReference>
<dbReference type="Proteomes" id="UP001165083">
    <property type="component" value="Unassembled WGS sequence"/>
</dbReference>
<gene>
    <name evidence="1" type="ORF">Plil01_000377300</name>
</gene>
<dbReference type="InterPro" id="IPR052727">
    <property type="entry name" value="Rab4/Rab5_effector"/>
</dbReference>
<reference evidence="1" key="1">
    <citation type="submission" date="2023-04" db="EMBL/GenBank/DDBJ databases">
        <title>Phytophthora lilii NBRC 32176.</title>
        <authorList>
            <person name="Ichikawa N."/>
            <person name="Sato H."/>
            <person name="Tonouchi N."/>
        </authorList>
    </citation>
    <scope>NUCLEOTIDE SEQUENCE</scope>
    <source>
        <strain evidence="1">NBRC 32176</strain>
    </source>
</reference>
<dbReference type="PANTHER" id="PTHR13510">
    <property type="entry name" value="FYVE-FINGER-CONTAINING RAB5 EFFECTOR PROTEIN RABENOSYN-5-RELATED"/>
    <property type="match status" value="1"/>
</dbReference>
<name>A0A9W6TFQ0_9STRA</name>
<dbReference type="AlphaFoldDB" id="A0A9W6TFQ0"/>